<evidence type="ECO:0000313" key="2">
    <source>
        <dbReference type="EMBL" id="OQE20466.1"/>
    </source>
</evidence>
<comment type="caution">
    <text evidence="2">The sequence shown here is derived from an EMBL/GenBank/DDBJ whole genome shotgun (WGS) entry which is preliminary data.</text>
</comment>
<name>A0A1V6T2P4_9EURO</name>
<organism evidence="2 3">
    <name type="scientific">Penicillium steckii</name>
    <dbReference type="NCBI Taxonomy" id="303698"/>
    <lineage>
        <taxon>Eukaryota</taxon>
        <taxon>Fungi</taxon>
        <taxon>Dikarya</taxon>
        <taxon>Ascomycota</taxon>
        <taxon>Pezizomycotina</taxon>
        <taxon>Eurotiomycetes</taxon>
        <taxon>Eurotiomycetidae</taxon>
        <taxon>Eurotiales</taxon>
        <taxon>Aspergillaceae</taxon>
        <taxon>Penicillium</taxon>
    </lineage>
</organism>
<dbReference type="OrthoDB" id="94039at2759"/>
<dbReference type="Pfam" id="PF12697">
    <property type="entry name" value="Abhydrolase_6"/>
    <property type="match status" value="1"/>
</dbReference>
<dbReference type="STRING" id="303698.A0A1V6T2P4"/>
<dbReference type="EMBL" id="MLKD01000013">
    <property type="protein sequence ID" value="OQE20466.1"/>
    <property type="molecule type" value="Genomic_DNA"/>
</dbReference>
<evidence type="ECO:0000259" key="1">
    <source>
        <dbReference type="Pfam" id="PF12697"/>
    </source>
</evidence>
<dbReference type="SUPFAM" id="SSF53474">
    <property type="entry name" value="alpha/beta-Hydrolases"/>
    <property type="match status" value="1"/>
</dbReference>
<dbReference type="GO" id="GO:0072330">
    <property type="term" value="P:monocarboxylic acid biosynthetic process"/>
    <property type="evidence" value="ECO:0007669"/>
    <property type="project" value="UniProtKB-ARBA"/>
</dbReference>
<dbReference type="InterPro" id="IPR000073">
    <property type="entry name" value="AB_hydrolase_1"/>
</dbReference>
<feature type="domain" description="AB hydrolase-1" evidence="1">
    <location>
        <begin position="94"/>
        <end position="359"/>
    </location>
</feature>
<reference evidence="3" key="1">
    <citation type="journal article" date="2017" name="Nat. Microbiol.">
        <title>Global analysis of biosynthetic gene clusters reveals vast potential of secondary metabolite production in Penicillium species.</title>
        <authorList>
            <person name="Nielsen J.C."/>
            <person name="Grijseels S."/>
            <person name="Prigent S."/>
            <person name="Ji B."/>
            <person name="Dainat J."/>
            <person name="Nielsen K.F."/>
            <person name="Frisvad J.C."/>
            <person name="Workman M."/>
            <person name="Nielsen J."/>
        </authorList>
    </citation>
    <scope>NUCLEOTIDE SEQUENCE [LARGE SCALE GENOMIC DNA]</scope>
    <source>
        <strain evidence="3">IBT 24891</strain>
    </source>
</reference>
<dbReference type="GO" id="GO:0017000">
    <property type="term" value="P:antibiotic biosynthetic process"/>
    <property type="evidence" value="ECO:0007669"/>
    <property type="project" value="UniProtKB-ARBA"/>
</dbReference>
<dbReference type="InterPro" id="IPR029058">
    <property type="entry name" value="AB_hydrolase_fold"/>
</dbReference>
<proteinExistence type="predicted"/>
<protein>
    <recommendedName>
        <fullName evidence="1">AB hydrolase-1 domain-containing protein</fullName>
    </recommendedName>
</protein>
<sequence length="423" mass="47568">MATSTFPFTVKEHVIDGQHVREYPDATVNSDAKLKLVLKQYTPMDNPNPGPGDITELYEPLWEDLYHRSQLDGYKIRSIWIADVANLGASGIRNAGYLGNDPSWLDHSRDLLHIINEFRDQMPQPIVGIGHSLGAGQLVLLSLIHPRLFTSLTLIEPVISPDIFTGQGPTLAMMSLKRRDTWKSKSEAIKAAQKSYKAWDKRVLDRWIEHGYRELSVLTRKDFGEDTSDQPVTLATSKYQEVLQYLRPNPLEYKPAGENDVDETSTLPRDPLLYPDIIGPSHATSPFYRNEPILAWKMLKHVRPAVLLLHGDSSPIASPKIRDEMLNRTGVGIGGNGGVRNSRVRQEVLKGSHNLPLERVGDTASVTGPWIGQSAQSWKEDEDRLAERWARESKNDRLMGMASWVPILQGLYPSRSQKGDSRL</sequence>
<dbReference type="Gene3D" id="3.40.50.1820">
    <property type="entry name" value="alpha/beta hydrolase"/>
    <property type="match status" value="1"/>
</dbReference>
<accession>A0A1V6T2P4</accession>
<dbReference type="AlphaFoldDB" id="A0A1V6T2P4"/>
<keyword evidence="3" id="KW-1185">Reference proteome</keyword>
<evidence type="ECO:0000313" key="3">
    <source>
        <dbReference type="Proteomes" id="UP000191285"/>
    </source>
</evidence>
<gene>
    <name evidence="2" type="ORF">PENSTE_c013G00423</name>
</gene>
<dbReference type="Proteomes" id="UP000191285">
    <property type="component" value="Unassembled WGS sequence"/>
</dbReference>